<dbReference type="GO" id="GO:0055085">
    <property type="term" value="P:transmembrane transport"/>
    <property type="evidence" value="ECO:0007669"/>
    <property type="project" value="TreeGrafter"/>
</dbReference>
<comment type="subcellular location">
    <subcellularLocation>
        <location evidence="1">Cell membrane</location>
        <topology evidence="1">Multi-pass membrane protein</topology>
    </subcellularLocation>
</comment>
<sequence length="382" mass="40073">MRSTGRRPNTSPRIRSTLGRAPGRRAEHERVPQRRIRFNPFLIGLLGALGACVGLGVWGAIGSLSTVFVYMGIAYFIALALEPLMKLAERHNVPRWVASLAVALLALAVIGGVALAIIPNLVRQVNYLVTHASELTDQLLAQPWVIWISDQLGTSLDVDSIIKDITSFLSDPDKLLSIGGGLLSVGSGVFEGVTAVIVVTVLTIYLTLTLRGVMATVYQAVPQSRRAGFIEITEEILESVGKYVAGQFVLALANATITLILVTIVGGPAPLLLALVAFVCALIPVVGPILGTTIGAVSVLTVNPIGALIFAIIMLVYLQVEAYVLTPRVMAKAVAVPGVLVIVAAIGGAALGGILGALVAVPVVAAGILIFQRVIRPIQDAR</sequence>
<dbReference type="Proteomes" id="UP000189735">
    <property type="component" value="Unassembled WGS sequence"/>
</dbReference>
<evidence type="ECO:0000256" key="4">
    <source>
        <dbReference type="ARBA" id="ARBA00022475"/>
    </source>
</evidence>
<keyword evidence="5 9" id="KW-0812">Transmembrane</keyword>
<feature type="transmembrane region" description="Helical" evidence="9">
    <location>
        <begin position="182"/>
        <end position="208"/>
    </location>
</feature>
<proteinExistence type="inferred from homology"/>
<dbReference type="Pfam" id="PF01594">
    <property type="entry name" value="AI-2E_transport"/>
    <property type="match status" value="1"/>
</dbReference>
<protein>
    <submittedName>
        <fullName evidence="10">Predicted PurR-regulated permease PerM</fullName>
    </submittedName>
</protein>
<evidence type="ECO:0000313" key="11">
    <source>
        <dbReference type="Proteomes" id="UP000189735"/>
    </source>
</evidence>
<evidence type="ECO:0000256" key="7">
    <source>
        <dbReference type="ARBA" id="ARBA00023136"/>
    </source>
</evidence>
<evidence type="ECO:0000256" key="2">
    <source>
        <dbReference type="ARBA" id="ARBA00009773"/>
    </source>
</evidence>
<comment type="similarity">
    <text evidence="2">Belongs to the autoinducer-2 exporter (AI-2E) (TC 2.A.86) family.</text>
</comment>
<evidence type="ECO:0000256" key="1">
    <source>
        <dbReference type="ARBA" id="ARBA00004651"/>
    </source>
</evidence>
<reference evidence="11" key="1">
    <citation type="submission" date="2017-02" db="EMBL/GenBank/DDBJ databases">
        <authorList>
            <person name="Varghese N."/>
            <person name="Submissions S."/>
        </authorList>
    </citation>
    <scope>NUCLEOTIDE SEQUENCE [LARGE SCALE GENOMIC DNA]</scope>
    <source>
        <strain evidence="11">VKM Ac-2052</strain>
    </source>
</reference>
<feature type="transmembrane region" description="Helical" evidence="9">
    <location>
        <begin position="96"/>
        <end position="118"/>
    </location>
</feature>
<keyword evidence="4" id="KW-1003">Cell membrane</keyword>
<dbReference type="GO" id="GO:0005886">
    <property type="term" value="C:plasma membrane"/>
    <property type="evidence" value="ECO:0007669"/>
    <property type="project" value="UniProtKB-SubCell"/>
</dbReference>
<evidence type="ECO:0000256" key="6">
    <source>
        <dbReference type="ARBA" id="ARBA00022989"/>
    </source>
</evidence>
<keyword evidence="3" id="KW-0813">Transport</keyword>
<dbReference type="InterPro" id="IPR002549">
    <property type="entry name" value="AI-2E-like"/>
</dbReference>
<keyword evidence="7 9" id="KW-0472">Membrane</keyword>
<gene>
    <name evidence="10" type="ORF">SAMN06295879_1398</name>
</gene>
<dbReference type="EMBL" id="FUYG01000003">
    <property type="protein sequence ID" value="SKA90957.1"/>
    <property type="molecule type" value="Genomic_DNA"/>
</dbReference>
<feature type="transmembrane region" description="Helical" evidence="9">
    <location>
        <begin position="271"/>
        <end position="290"/>
    </location>
</feature>
<evidence type="ECO:0000256" key="3">
    <source>
        <dbReference type="ARBA" id="ARBA00022448"/>
    </source>
</evidence>
<feature type="compositionally biased region" description="Polar residues" evidence="8">
    <location>
        <begin position="1"/>
        <end position="14"/>
    </location>
</feature>
<feature type="transmembrane region" description="Helical" evidence="9">
    <location>
        <begin position="338"/>
        <end position="371"/>
    </location>
</feature>
<name>A0A1T4XN62_9MICO</name>
<evidence type="ECO:0000256" key="5">
    <source>
        <dbReference type="ARBA" id="ARBA00022692"/>
    </source>
</evidence>
<feature type="region of interest" description="Disordered" evidence="8">
    <location>
        <begin position="1"/>
        <end position="29"/>
    </location>
</feature>
<feature type="transmembrane region" description="Helical" evidence="9">
    <location>
        <begin position="243"/>
        <end position="265"/>
    </location>
</feature>
<evidence type="ECO:0000256" key="9">
    <source>
        <dbReference type="SAM" id="Phobius"/>
    </source>
</evidence>
<accession>A0A1T4XN62</accession>
<dbReference type="PANTHER" id="PTHR21716">
    <property type="entry name" value="TRANSMEMBRANE PROTEIN"/>
    <property type="match status" value="1"/>
</dbReference>
<dbReference type="AlphaFoldDB" id="A0A1T4XN62"/>
<evidence type="ECO:0000256" key="8">
    <source>
        <dbReference type="SAM" id="MobiDB-lite"/>
    </source>
</evidence>
<keyword evidence="6 9" id="KW-1133">Transmembrane helix</keyword>
<feature type="transmembrane region" description="Helical" evidence="9">
    <location>
        <begin position="67"/>
        <end position="84"/>
    </location>
</feature>
<evidence type="ECO:0000313" key="10">
    <source>
        <dbReference type="EMBL" id="SKA90957.1"/>
    </source>
</evidence>
<feature type="transmembrane region" description="Helical" evidence="9">
    <location>
        <begin position="40"/>
        <end position="61"/>
    </location>
</feature>
<organism evidence="10 11">
    <name type="scientific">Agreia bicolorata</name>
    <dbReference type="NCBI Taxonomy" id="110935"/>
    <lineage>
        <taxon>Bacteria</taxon>
        <taxon>Bacillati</taxon>
        <taxon>Actinomycetota</taxon>
        <taxon>Actinomycetes</taxon>
        <taxon>Micrococcales</taxon>
        <taxon>Microbacteriaceae</taxon>
        <taxon>Agreia</taxon>
    </lineage>
</organism>
<feature type="transmembrane region" description="Helical" evidence="9">
    <location>
        <begin position="297"/>
        <end position="318"/>
    </location>
</feature>
<dbReference type="PANTHER" id="PTHR21716:SF53">
    <property type="entry name" value="PERMEASE PERM-RELATED"/>
    <property type="match status" value="1"/>
</dbReference>